<reference evidence="1 2" key="1">
    <citation type="journal article" date="2022" name="Genome Biol. Evol.">
        <title>The Spruce Budworm Genome: Reconstructing the Evolutionary History of Antifreeze Proteins.</title>
        <authorList>
            <person name="Beliveau C."/>
            <person name="Gagne P."/>
            <person name="Picq S."/>
            <person name="Vernygora O."/>
            <person name="Keeling C.I."/>
            <person name="Pinkney K."/>
            <person name="Doucet D."/>
            <person name="Wen F."/>
            <person name="Johnston J.S."/>
            <person name="Maaroufi H."/>
            <person name="Boyle B."/>
            <person name="Laroche J."/>
            <person name="Dewar K."/>
            <person name="Juretic N."/>
            <person name="Blackburn G."/>
            <person name="Nisole A."/>
            <person name="Brunet B."/>
            <person name="Brandao M."/>
            <person name="Lumley L."/>
            <person name="Duan J."/>
            <person name="Quan G."/>
            <person name="Lucarotti C.J."/>
            <person name="Roe A.D."/>
            <person name="Sperling F.A.H."/>
            <person name="Levesque R.C."/>
            <person name="Cusson M."/>
        </authorList>
    </citation>
    <scope>NUCLEOTIDE SEQUENCE [LARGE SCALE GENOMIC DNA]</scope>
    <source>
        <strain evidence="1">Glfc:IPQL:Cfum</strain>
    </source>
</reference>
<comment type="caution">
    <text evidence="1">The sequence shown here is derived from an EMBL/GenBank/DDBJ whole genome shotgun (WGS) entry which is preliminary data.</text>
</comment>
<evidence type="ECO:0000313" key="1">
    <source>
        <dbReference type="EMBL" id="KAI8440931.1"/>
    </source>
</evidence>
<gene>
    <name evidence="1" type="ORF">MSG28_009228</name>
</gene>
<proteinExistence type="predicted"/>
<accession>A0ACC0KXL5</accession>
<organism evidence="1 2">
    <name type="scientific">Choristoneura fumiferana</name>
    <name type="common">Spruce budworm moth</name>
    <name type="synonym">Archips fumiferana</name>
    <dbReference type="NCBI Taxonomy" id="7141"/>
    <lineage>
        <taxon>Eukaryota</taxon>
        <taxon>Metazoa</taxon>
        <taxon>Ecdysozoa</taxon>
        <taxon>Arthropoda</taxon>
        <taxon>Hexapoda</taxon>
        <taxon>Insecta</taxon>
        <taxon>Pterygota</taxon>
        <taxon>Neoptera</taxon>
        <taxon>Endopterygota</taxon>
        <taxon>Lepidoptera</taxon>
        <taxon>Glossata</taxon>
        <taxon>Ditrysia</taxon>
        <taxon>Tortricoidea</taxon>
        <taxon>Tortricidae</taxon>
        <taxon>Tortricinae</taxon>
        <taxon>Choristoneura</taxon>
    </lineage>
</organism>
<protein>
    <submittedName>
        <fullName evidence="1">Uncharacterized protein</fullName>
    </submittedName>
</protein>
<keyword evidence="2" id="KW-1185">Reference proteome</keyword>
<name>A0ACC0KXL5_CHOFU</name>
<evidence type="ECO:0000313" key="2">
    <source>
        <dbReference type="Proteomes" id="UP001064048"/>
    </source>
</evidence>
<dbReference type="Proteomes" id="UP001064048">
    <property type="component" value="Chromosome 15"/>
</dbReference>
<sequence length="926" mass="105624">MAKKKESFTSCLADGRMTNERYIGFANGRGVVTATGCDQALAVTSSSKEHAGNEVTALIWSGNNMLFTGDDVGRISVLHLQNFIAKTMFQSSSQTIMSLDSRICQLDVRDCMLLVSTLTRCYICNTAQEQYRQIGQKLRDGEFGACFVTKENIAENCTEKCSKEHIKEVKKYNIVDDDAGFTVGEKLANTLIYCARPSSRLWEATVDGTVRRTHQFKHSLAKNPMKLVTLESYTNENVCISSDLSETDGQSVAFSKIFNINSAIFSFKKDALYFLNVDDDENTMWFDTYEDIVDCKIYNGLLYVWLGNGSLLNLKFLKIDKFLLKCYIEEKYVLCAELCALFADYLLCNNISNKLHILVGLRDKLNEDLVKNIEGVLEKIETIKINDVTQMKSGIFVVDNTYHTQTCLSDDETNEPIEDSKLGTVTPEALQAFKDLGLTMSDKLNSSKKKLKEKWGGFEDKMKHFSIEKQNIQEIQMPERRARQDTPNIEYSPVVVDNNIVYKESSPKAIEIDNNKVNNVEDKVCRSLYQYFRLSLVSKETEQSNLISIIENYSCDIREVYQLMILLEQYCISVGAIEESKYAPHNIFLTYLSLTTKKDEFLDCILKDEKLYKYLVDSAITVNLKTQKISEMACECGYPLPYTKTREKPMFSILIDEFIEKQWASQTRNQCFEICKKMPYLWRKILYMQRNEDLLNVLRILLQMLDESLLHSFLPQFTFDTWDRAIRLYVTLHANLCLNCNKKFNHINVKDTLSWDDLGALVIKSVGGRNAIKLMEKHSHLIGPGEISMKFYHTCLMVSLFEKYDATIVTQLTDICQLLRNTTSGKIKHTALPIVVAVKSTHWGLCSSKISPNSTYQNLTMTTIIESLPELNNGVMDCVLCGLPLQNEFLIKDGGLWVFRCGHIYHGACLDVNKVRLCPSCSPKTK</sequence>
<dbReference type="EMBL" id="CM046115">
    <property type="protein sequence ID" value="KAI8440931.1"/>
    <property type="molecule type" value="Genomic_DNA"/>
</dbReference>